<dbReference type="OrthoDB" id="76567at2759"/>
<evidence type="ECO:0000313" key="2">
    <source>
        <dbReference type="EMBL" id="CAG8574959.1"/>
    </source>
</evidence>
<reference evidence="2" key="1">
    <citation type="submission" date="2021-06" db="EMBL/GenBank/DDBJ databases">
        <authorList>
            <person name="Kallberg Y."/>
            <person name="Tangrot J."/>
            <person name="Rosling A."/>
        </authorList>
    </citation>
    <scope>NUCLEOTIDE SEQUENCE</scope>
    <source>
        <strain evidence="2">FL130A</strain>
    </source>
</reference>
<dbReference type="EMBL" id="CAJVPS010002724">
    <property type="protein sequence ID" value="CAG8574959.1"/>
    <property type="molecule type" value="Genomic_DNA"/>
</dbReference>
<name>A0A9N9G2D6_9GLOM</name>
<feature type="region of interest" description="Disordered" evidence="1">
    <location>
        <begin position="151"/>
        <end position="196"/>
    </location>
</feature>
<feature type="compositionally biased region" description="Low complexity" evidence="1">
    <location>
        <begin position="1"/>
        <end position="14"/>
    </location>
</feature>
<feature type="region of interest" description="Disordered" evidence="1">
    <location>
        <begin position="1"/>
        <end position="29"/>
    </location>
</feature>
<feature type="compositionally biased region" description="Polar residues" evidence="1">
    <location>
        <begin position="176"/>
        <end position="192"/>
    </location>
</feature>
<comment type="caution">
    <text evidence="2">The sequence shown here is derived from an EMBL/GenBank/DDBJ whole genome shotgun (WGS) entry which is preliminary data.</text>
</comment>
<dbReference type="AlphaFoldDB" id="A0A9N9G2D6"/>
<protein>
    <submittedName>
        <fullName evidence="2">6549_t:CDS:1</fullName>
    </submittedName>
</protein>
<sequence length="441" mass="49481">MSEISENSSSINNDNIDRDVTTTTQDEAESLPSNTNFTLLYGKLCDAIILADRKAQEAITCYCLFGKAIIQRRNEIASERQVDPESNTVSRILNKEVKAQLPADTSDSLLRKRIEKAKKLYKLFDAIDNVSFDYSIDVSLPLAELRDDEKSSVTQLCEPDSRSDQQNSCEKENKNSETSTSSIPLSNTNSTDAVPGRMPDYNYYRNLWWDKGEFNEKAKWEEVALPYVLATGITLEDYEELVIDAVTRMLLHQCDAVAFTDAEIDSLGATRTRDINRGKEADQSFRPIKPAVTAPNGCDGNDLPWPNLVVEVAYTETLAHVEETLRYWLSPGRAHDCIIIKIDPIPQGQVPVRMRAWHYCVSAGRGTRNTVPLVTTFEFGTQDGTGTATNINQGQCIINISLSCLYHELKPPTQIPQNLPDPIPLDFYFAQRAVTRAFNIH</sequence>
<evidence type="ECO:0000313" key="3">
    <source>
        <dbReference type="Proteomes" id="UP000789508"/>
    </source>
</evidence>
<keyword evidence="3" id="KW-1185">Reference proteome</keyword>
<organism evidence="2 3">
    <name type="scientific">Ambispora leptoticha</name>
    <dbReference type="NCBI Taxonomy" id="144679"/>
    <lineage>
        <taxon>Eukaryota</taxon>
        <taxon>Fungi</taxon>
        <taxon>Fungi incertae sedis</taxon>
        <taxon>Mucoromycota</taxon>
        <taxon>Glomeromycotina</taxon>
        <taxon>Glomeromycetes</taxon>
        <taxon>Archaeosporales</taxon>
        <taxon>Ambisporaceae</taxon>
        <taxon>Ambispora</taxon>
    </lineage>
</organism>
<proteinExistence type="predicted"/>
<accession>A0A9N9G2D6</accession>
<dbReference type="Proteomes" id="UP000789508">
    <property type="component" value="Unassembled WGS sequence"/>
</dbReference>
<gene>
    <name evidence="2" type="ORF">ALEPTO_LOCUS6988</name>
</gene>
<feature type="compositionally biased region" description="Basic and acidic residues" evidence="1">
    <location>
        <begin position="159"/>
        <end position="175"/>
    </location>
</feature>
<evidence type="ECO:0000256" key="1">
    <source>
        <dbReference type="SAM" id="MobiDB-lite"/>
    </source>
</evidence>